<name>A0ABS7KTC0_CLOSR</name>
<organism evidence="1 2">
    <name type="scientific">Clostridium sardiniense</name>
    <name type="common">Clostridium absonum</name>
    <dbReference type="NCBI Taxonomy" id="29369"/>
    <lineage>
        <taxon>Bacteria</taxon>
        <taxon>Bacillati</taxon>
        <taxon>Bacillota</taxon>
        <taxon>Clostridia</taxon>
        <taxon>Eubacteriales</taxon>
        <taxon>Clostridiaceae</taxon>
        <taxon>Clostridium</taxon>
    </lineage>
</organism>
<comment type="caution">
    <text evidence="1">The sequence shown here is derived from an EMBL/GenBank/DDBJ whole genome shotgun (WGS) entry which is preliminary data.</text>
</comment>
<dbReference type="Proteomes" id="UP001299068">
    <property type="component" value="Unassembled WGS sequence"/>
</dbReference>
<gene>
    <name evidence="1" type="ORF">K5V21_01190</name>
</gene>
<reference evidence="1 2" key="1">
    <citation type="journal article" date="2021" name="Cell Host Microbe">
        <title>in vivo commensal control of Clostridioides difficile virulence.</title>
        <authorList>
            <person name="Girinathan B.P."/>
            <person name="Dibenedetto N."/>
            <person name="Worley J.N."/>
            <person name="Peltier J."/>
            <person name="Arrieta-Ortiz M.L."/>
            <person name="Rupa Christinal Immanuel S."/>
            <person name="Lavin R."/>
            <person name="Delaney M.L."/>
            <person name="Cummins C."/>
            <person name="Hoffmann M."/>
            <person name="Luo Y."/>
            <person name="Gonzalez-Escalona N."/>
            <person name="Allard M."/>
            <person name="Onderdonk A.B."/>
            <person name="Gerber G.K."/>
            <person name="Sonenshein A.L."/>
            <person name="Baliga N."/>
            <person name="Dupuy B."/>
            <person name="Bry L."/>
        </authorList>
    </citation>
    <scope>NUCLEOTIDE SEQUENCE [LARGE SCALE GENOMIC DNA]</scope>
    <source>
        <strain evidence="1 2">DSM 599</strain>
    </source>
</reference>
<protein>
    <submittedName>
        <fullName evidence="1">DUF4318 domain-containing protein</fullName>
    </submittedName>
</protein>
<proteinExistence type="predicted"/>
<dbReference type="EMBL" id="JAIKTU010000001">
    <property type="protein sequence ID" value="MBY0754059.1"/>
    <property type="molecule type" value="Genomic_DNA"/>
</dbReference>
<evidence type="ECO:0000313" key="2">
    <source>
        <dbReference type="Proteomes" id="UP001299068"/>
    </source>
</evidence>
<sequence>MSKEFFAKLLKKGFDVELDEKPSDREEFFIEIEKYCAKENIKFEFIQRTKPAIICINDVNYKCELVQKGRSGWFLDFKEI</sequence>
<keyword evidence="2" id="KW-1185">Reference proteome</keyword>
<accession>A0ABS7KTC0</accession>
<dbReference type="RefSeq" id="WP_221858443.1">
    <property type="nucleotide sequence ID" value="NZ_JAIKTU010000001.1"/>
</dbReference>
<evidence type="ECO:0000313" key="1">
    <source>
        <dbReference type="EMBL" id="MBY0754059.1"/>
    </source>
</evidence>